<keyword evidence="2" id="KW-1185">Reference proteome</keyword>
<dbReference type="EMBL" id="CP031166">
    <property type="protein sequence ID" value="AXV09850.1"/>
    <property type="molecule type" value="Genomic_DNA"/>
</dbReference>
<dbReference type="Proteomes" id="UP000264006">
    <property type="component" value="Plasmid pEDY32-46I"/>
</dbReference>
<gene>
    <name evidence="1" type="ORF">DVS28_b0080</name>
</gene>
<evidence type="ECO:0000313" key="2">
    <source>
        <dbReference type="Proteomes" id="UP000264006"/>
    </source>
</evidence>
<dbReference type="RefSeq" id="WP_114594463.1">
    <property type="nucleotide sequence ID" value="NZ_CP031166.1"/>
</dbReference>
<sequence length="643" mass="72329">MKIASVIEGLLHRTPFLHPLPAAGMSVLTPDSYDNGHLAVITDAERTLGDGRPSFREWRTELNKRLRPGMRIVGSFHGSWWRSLYDNAHGHERIHPPRAQNPPAGQILLIEDRDPRTADLIIRYERTQEVWSDRDWEYRTPKTRASARIRPEDPCILAVDGVDPDDIRYYLADRSNRAAYTSMFPLLTAVLRAREAERAAEEPFRQLLAGRIADTHGIDVADAAAGLPELIDRWKLANTYARPLVGDPDGEAKALRMIVADYVPHTADRDRRATEAGFEQATVAIVRSDHPDVLYIGRKRNGRWVAYLPADDGVHVHRLDGSPKATKWTRTDWLLPGHHHRKWAALHTTEQWEEWPHGETAARNLTGPEITDTIERIKEIIDRDFGAPILAIGYRPRRDSGYRPGFEVHLDDPTETEPDPTVRHSRYGITTPEQWFPWSRANGQVVLDGPYGQQATRWDPPHSHDPNRNDPLWPFRPPAGGGRIVWSAPDRIAALRGRQERLTAIGRGRAALWGRADRMADAVTSERAAAIEADAKAAFVREYADIDLWPAHAKTLNLTVDNGERHWVRLLIGSHLARGLDPTGRTIAELHGHAAANDWTVPETHGHVLPWSAKTWADVTDIPDGWADLTIPTDDTADGQQVG</sequence>
<organism evidence="1 2">
    <name type="scientific">Euzebya pacifica</name>
    <dbReference type="NCBI Taxonomy" id="1608957"/>
    <lineage>
        <taxon>Bacteria</taxon>
        <taxon>Bacillati</taxon>
        <taxon>Actinomycetota</taxon>
        <taxon>Nitriliruptoria</taxon>
        <taxon>Euzebyales</taxon>
    </lineage>
</organism>
<proteinExistence type="predicted"/>
<accession>A0A346Y5V3</accession>
<dbReference type="OrthoDB" id="4832422at2"/>
<dbReference type="KEGG" id="euz:DVS28_b0080"/>
<name>A0A346Y5V3_9ACTN</name>
<evidence type="ECO:0000313" key="1">
    <source>
        <dbReference type="EMBL" id="AXV09850.1"/>
    </source>
</evidence>
<keyword evidence="1" id="KW-0614">Plasmid</keyword>
<reference evidence="1 2" key="1">
    <citation type="submission" date="2018-09" db="EMBL/GenBank/DDBJ databases">
        <title>Complete genome sequence of Euzebya sp. DY32-46 isolated from seawater of Pacific Ocean.</title>
        <authorList>
            <person name="Xu L."/>
            <person name="Wu Y.-H."/>
            <person name="Xu X.-W."/>
        </authorList>
    </citation>
    <scope>NUCLEOTIDE SEQUENCE [LARGE SCALE GENOMIC DNA]</scope>
    <source>
        <strain evidence="1 2">DY32-46</strain>
        <plasmid evidence="2">pedy32-46i</plasmid>
    </source>
</reference>
<geneLocation type="plasmid" evidence="2">
    <name>pedy32-46i</name>
</geneLocation>
<protein>
    <submittedName>
        <fullName evidence="1">Uncharacterized protein</fullName>
    </submittedName>
</protein>
<dbReference type="AlphaFoldDB" id="A0A346Y5V3"/>